<evidence type="ECO:0000256" key="3">
    <source>
        <dbReference type="ARBA" id="ARBA00022679"/>
    </source>
</evidence>
<dbReference type="AlphaFoldDB" id="A0AAV5ATT9"/>
<feature type="domain" description="Fucosyltransferase C-terminal" evidence="4">
    <location>
        <begin position="162"/>
        <end position="296"/>
    </location>
</feature>
<evidence type="ECO:0000259" key="4">
    <source>
        <dbReference type="Pfam" id="PF00852"/>
    </source>
</evidence>
<evidence type="ECO:0000259" key="5">
    <source>
        <dbReference type="Pfam" id="PF18025"/>
    </source>
</evidence>
<evidence type="ECO:0000256" key="1">
    <source>
        <dbReference type="ARBA" id="ARBA00008919"/>
    </source>
</evidence>
<keyword evidence="3" id="KW-0808">Transferase</keyword>
<evidence type="ECO:0000313" key="9">
    <source>
        <dbReference type="Proteomes" id="UP001208692"/>
    </source>
</evidence>
<dbReference type="GO" id="GO:0016020">
    <property type="term" value="C:membrane"/>
    <property type="evidence" value="ECO:0007669"/>
    <property type="project" value="InterPro"/>
</dbReference>
<comment type="similarity">
    <text evidence="1">Belongs to the glycosyltransferase 10 family.</text>
</comment>
<name>A0AAV5ATT9_9FLAO</name>
<keyword evidence="9" id="KW-1185">Reference proteome</keyword>
<evidence type="ECO:0000313" key="6">
    <source>
        <dbReference type="EMBL" id="GJM49695.1"/>
    </source>
</evidence>
<dbReference type="Pfam" id="PF18025">
    <property type="entry name" value="FucT_N"/>
    <property type="match status" value="1"/>
</dbReference>
<gene>
    <name evidence="6" type="ORF">RCZ15_06700</name>
    <name evidence="7" type="ORF">RCZ16_10770</name>
</gene>
<dbReference type="EMBL" id="BQKA01000012">
    <property type="protein sequence ID" value="GJM49695.1"/>
    <property type="molecule type" value="Genomic_DNA"/>
</dbReference>
<dbReference type="Pfam" id="PF00852">
    <property type="entry name" value="Glyco_transf_10"/>
    <property type="match status" value="1"/>
</dbReference>
<organism evidence="6 8">
    <name type="scientific">Capnocytophaga catalasegens</name>
    <dbReference type="NCBI Taxonomy" id="1004260"/>
    <lineage>
        <taxon>Bacteria</taxon>
        <taxon>Pseudomonadati</taxon>
        <taxon>Bacteroidota</taxon>
        <taxon>Flavobacteriia</taxon>
        <taxon>Flavobacteriales</taxon>
        <taxon>Flavobacteriaceae</taxon>
        <taxon>Capnocytophaga</taxon>
    </lineage>
</organism>
<dbReference type="InterPro" id="IPR038577">
    <property type="entry name" value="GT10-like_C_sf"/>
</dbReference>
<evidence type="ECO:0000256" key="2">
    <source>
        <dbReference type="ARBA" id="ARBA00022676"/>
    </source>
</evidence>
<dbReference type="GO" id="GO:0046920">
    <property type="term" value="F:alpha-(1-&gt;3)-fucosyltransferase activity"/>
    <property type="evidence" value="ECO:0007669"/>
    <property type="project" value="TreeGrafter"/>
</dbReference>
<dbReference type="InterPro" id="IPR001503">
    <property type="entry name" value="Glyco_trans_10"/>
</dbReference>
<keyword evidence="2" id="KW-0328">Glycosyltransferase</keyword>
<feature type="domain" description="Alpha-(1,3)-fucosyltransferase FucT N-terminal" evidence="5">
    <location>
        <begin position="28"/>
        <end position="131"/>
    </location>
</feature>
<evidence type="ECO:0000313" key="7">
    <source>
        <dbReference type="EMBL" id="GJM52760.1"/>
    </source>
</evidence>
<protein>
    <recommendedName>
        <fullName evidence="10">Alpha-(1,3)-fucosyltransferase FucT N-terminal domain-containing protein</fullName>
    </recommendedName>
</protein>
<evidence type="ECO:0000313" key="8">
    <source>
        <dbReference type="Proteomes" id="UP001207736"/>
    </source>
</evidence>
<dbReference type="Proteomes" id="UP001207736">
    <property type="component" value="Unassembled WGS sequence"/>
</dbReference>
<proteinExistence type="inferred from homology"/>
<comment type="caution">
    <text evidence="6">The sequence shown here is derived from an EMBL/GenBank/DDBJ whole genome shotgun (WGS) entry which is preliminary data.</text>
</comment>
<dbReference type="SUPFAM" id="SSF53756">
    <property type="entry name" value="UDP-Glycosyltransferase/glycogen phosphorylase"/>
    <property type="match status" value="1"/>
</dbReference>
<reference evidence="6 9" key="1">
    <citation type="submission" date="2021-11" db="EMBL/GenBank/DDBJ databases">
        <title>Draft genome sequence of Capnocytophaga sp. strain KC07075 isolated from cat oral cavity.</title>
        <authorList>
            <person name="Suzuki M."/>
            <person name="Imaoka K."/>
            <person name="Kimura M."/>
            <person name="Morikawa S."/>
            <person name="Maeda K."/>
        </authorList>
    </citation>
    <scope>NUCLEOTIDE SEQUENCE</scope>
    <source>
        <strain evidence="6">KC07075</strain>
        <strain evidence="7 9">KC07079</strain>
    </source>
</reference>
<dbReference type="InterPro" id="IPR041058">
    <property type="entry name" value="FucT_N"/>
</dbReference>
<dbReference type="InterPro" id="IPR055270">
    <property type="entry name" value="Glyco_tran_10_C"/>
</dbReference>
<dbReference type="EMBL" id="BQKB01000018">
    <property type="protein sequence ID" value="GJM52760.1"/>
    <property type="molecule type" value="Genomic_DNA"/>
</dbReference>
<dbReference type="PANTHER" id="PTHR11929:SF194">
    <property type="entry name" value="ALPHA-(1,3)-FUCOSYLTRANSFERASE 10"/>
    <property type="match status" value="1"/>
</dbReference>
<dbReference type="Gene3D" id="3.40.50.11660">
    <property type="entry name" value="Glycosyl transferase family 10, C-terminal domain"/>
    <property type="match status" value="1"/>
</dbReference>
<sequence length="323" mass="38929">MKILLKQLNVFFRWLKKEYKMWKNPIDVKFYNHWEGILTENSPNRLWFYRFIKNRNIKTSMTFFSVFGFRWFMKFFRGKKVFFTGEYVQKGGITKSLETYADNCVNDVNLSMGFDYIKHPNYVRFPLWILYFVQPEMTFEDLKNRIETINNPLYRKNQERTKFCVQMSRHDKNNTRRKMINLLNKIEQVTCAGIFMNNADELKTKYNDNKVNYLRNFKFNICPENISAKGYITEKILDAIVGGCIPIYYGGGKKEWVESNIFNPNAFLYYEEGKEEKLFKEVKKLYSDSEAYNQFIAEPPFKENATEFIWEKITEIENRLKNL</sequence>
<dbReference type="PANTHER" id="PTHR11929">
    <property type="entry name" value="ALPHA- 1,3 -FUCOSYLTRANSFERASE"/>
    <property type="match status" value="1"/>
</dbReference>
<dbReference type="Proteomes" id="UP001208692">
    <property type="component" value="Unassembled WGS sequence"/>
</dbReference>
<accession>A0AAV5ATT9</accession>
<dbReference type="RefSeq" id="WP_264846167.1">
    <property type="nucleotide sequence ID" value="NZ_BPMA01000018.1"/>
</dbReference>
<evidence type="ECO:0008006" key="10">
    <source>
        <dbReference type="Google" id="ProtNLM"/>
    </source>
</evidence>